<proteinExistence type="predicted"/>
<dbReference type="InterPro" id="IPR007061">
    <property type="entry name" value="MST-like"/>
</dbReference>
<sequence>MTERPRRPKVPLTGGEREILTSLLDYHRATVAWKAGGLTDEQARRVHLPSELTTVAGLIAHLTLNEWFWFGVVVDGEEDTWERKLEQDPDAEFRVPPGTSVERLLADYEKQCARSREITAARGLDDQVTHKGETFNVRWVVTHMIEETARHVGHLDVLRELTDGLTGE</sequence>
<dbReference type="EMBL" id="JMQI01000077">
    <property type="protein sequence ID" value="KDN16913.1"/>
    <property type="molecule type" value="Genomic_DNA"/>
</dbReference>
<reference evidence="1 2" key="1">
    <citation type="submission" date="2014-05" db="EMBL/GenBank/DDBJ databases">
        <title>Draft genome sequence of Amycolatopsis rifamycinica DSM 46095.</title>
        <authorList>
            <person name="Lal R."/>
            <person name="Saxena A."/>
            <person name="Kumari R."/>
            <person name="Mukherjee U."/>
            <person name="Singh P."/>
            <person name="Sangwan N."/>
            <person name="Mahato N.K."/>
        </authorList>
    </citation>
    <scope>NUCLEOTIDE SEQUENCE [LARGE SCALE GENOMIC DNA]</scope>
    <source>
        <strain evidence="1 2">DSM 46095</strain>
    </source>
</reference>
<comment type="caution">
    <text evidence="1">The sequence shown here is derived from an EMBL/GenBank/DDBJ whole genome shotgun (WGS) entry which is preliminary data.</text>
</comment>
<dbReference type="InterPro" id="IPR034660">
    <property type="entry name" value="DinB/YfiT-like"/>
</dbReference>
<keyword evidence="2" id="KW-1185">Reference proteome</keyword>
<dbReference type="Proteomes" id="UP000027345">
    <property type="component" value="Unassembled WGS sequence"/>
</dbReference>
<dbReference type="Gene3D" id="1.20.120.450">
    <property type="entry name" value="dinb family like domain"/>
    <property type="match status" value="1"/>
</dbReference>
<organism evidence="1 2">
    <name type="scientific">Amycolatopsis rifamycinica</name>
    <dbReference type="NCBI Taxonomy" id="287986"/>
    <lineage>
        <taxon>Bacteria</taxon>
        <taxon>Bacillati</taxon>
        <taxon>Actinomycetota</taxon>
        <taxon>Actinomycetes</taxon>
        <taxon>Pseudonocardiales</taxon>
        <taxon>Pseudonocardiaceae</taxon>
        <taxon>Amycolatopsis</taxon>
    </lineage>
</organism>
<dbReference type="RefSeq" id="WP_043788323.1">
    <property type="nucleotide sequence ID" value="NZ_JMQI01000077.1"/>
</dbReference>
<accession>A0A066TY58</accession>
<evidence type="ECO:0000313" key="2">
    <source>
        <dbReference type="Proteomes" id="UP000027345"/>
    </source>
</evidence>
<dbReference type="eggNOG" id="COG2318">
    <property type="taxonomic scope" value="Bacteria"/>
</dbReference>
<name>A0A066TY58_9PSEU</name>
<dbReference type="AlphaFoldDB" id="A0A066TY58"/>
<dbReference type="Pfam" id="PF04978">
    <property type="entry name" value="MST"/>
    <property type="match status" value="1"/>
</dbReference>
<gene>
    <name evidence="1" type="ORF">DV20_38055</name>
</gene>
<dbReference type="SUPFAM" id="SSF109854">
    <property type="entry name" value="DinB/YfiT-like putative metalloenzymes"/>
    <property type="match status" value="1"/>
</dbReference>
<dbReference type="OrthoDB" id="4548523at2"/>
<protein>
    <submittedName>
        <fullName evidence="1">Mini-circle protein</fullName>
    </submittedName>
</protein>
<evidence type="ECO:0000313" key="1">
    <source>
        <dbReference type="EMBL" id="KDN16913.1"/>
    </source>
</evidence>
<dbReference type="STRING" id="287986.DV20_38055"/>